<keyword evidence="3" id="KW-1185">Reference proteome</keyword>
<dbReference type="Pfam" id="PF11195">
    <property type="entry name" value="Tad2-like"/>
    <property type="match status" value="1"/>
</dbReference>
<reference evidence="2 3" key="1">
    <citation type="submission" date="2024-03" db="EMBL/GenBank/DDBJ databases">
        <title>Mouse gut bacterial collection (mGBC) of GemPharmatech.</title>
        <authorList>
            <person name="He Y."/>
            <person name="Dong L."/>
            <person name="Wu D."/>
            <person name="Gao X."/>
            <person name="Lin Z."/>
        </authorList>
    </citation>
    <scope>NUCLEOTIDE SEQUENCE [LARGE SCALE GENOMIC DNA]</scope>
    <source>
        <strain evidence="2 3">20-218</strain>
    </source>
</reference>
<feature type="domain" description="Thoeris anti-defense 2-like" evidence="1">
    <location>
        <begin position="1"/>
        <end position="65"/>
    </location>
</feature>
<protein>
    <submittedName>
        <fullName evidence="2">MW1434 family type I TA system toxin</fullName>
    </submittedName>
</protein>
<dbReference type="EMBL" id="JBCLSQ010000006">
    <property type="protein sequence ID" value="MEY8537559.1"/>
    <property type="molecule type" value="Genomic_DNA"/>
</dbReference>
<dbReference type="InterPro" id="IPR021361">
    <property type="entry name" value="Tad2-like_dom"/>
</dbReference>
<evidence type="ECO:0000313" key="3">
    <source>
        <dbReference type="Proteomes" id="UP001565242"/>
    </source>
</evidence>
<comment type="caution">
    <text evidence="2">The sequence shown here is derived from an EMBL/GenBank/DDBJ whole genome shotgun (WGS) entry which is preliminary data.</text>
</comment>
<evidence type="ECO:0000259" key="1">
    <source>
        <dbReference type="Pfam" id="PF11195"/>
    </source>
</evidence>
<evidence type="ECO:0000313" key="2">
    <source>
        <dbReference type="EMBL" id="MEY8537559.1"/>
    </source>
</evidence>
<accession>A0ABV4D8E4</accession>
<organism evidence="2 3">
    <name type="scientific">Lactococcus muris</name>
    <dbReference type="NCBI Taxonomy" id="2941330"/>
    <lineage>
        <taxon>Bacteria</taxon>
        <taxon>Bacillati</taxon>
        <taxon>Bacillota</taxon>
        <taxon>Bacilli</taxon>
        <taxon>Lactobacillales</taxon>
        <taxon>Streptococcaceae</taxon>
        <taxon>Lactococcus</taxon>
    </lineage>
</organism>
<name>A0ABV4D8E4_9LACT</name>
<gene>
    <name evidence="2" type="ORF">AALM99_03725</name>
</gene>
<sequence length="67" mass="7600">MNIIEATKKATEANKAIYRNYQPDIQFIPTNSGPLAFVVIASDNDKVGKFWNPNAEDILAEDWEIMK</sequence>
<dbReference type="Proteomes" id="UP001565242">
    <property type="component" value="Unassembled WGS sequence"/>
</dbReference>
<dbReference type="RefSeq" id="WP_369917908.1">
    <property type="nucleotide sequence ID" value="NZ_JBCLSQ010000006.1"/>
</dbReference>
<proteinExistence type="predicted"/>